<dbReference type="PRINTS" id="PR00625">
    <property type="entry name" value="JDOMAIN"/>
</dbReference>
<dbReference type="GO" id="GO:0071218">
    <property type="term" value="P:cellular response to misfolded protein"/>
    <property type="evidence" value="ECO:0007669"/>
    <property type="project" value="TreeGrafter"/>
</dbReference>
<dbReference type="AlphaFoldDB" id="A0A8T9BK92"/>
<evidence type="ECO:0000313" key="8">
    <source>
        <dbReference type="Proteomes" id="UP000469559"/>
    </source>
</evidence>
<comment type="caution">
    <text evidence="7">The sequence shown here is derived from an EMBL/GenBank/DDBJ whole genome shotgun (WGS) entry which is preliminary data.</text>
</comment>
<dbReference type="SMART" id="SM00271">
    <property type="entry name" value="DnaJ"/>
    <property type="match status" value="1"/>
</dbReference>
<feature type="region of interest" description="Disordered" evidence="5">
    <location>
        <begin position="207"/>
        <end position="227"/>
    </location>
</feature>
<evidence type="ECO:0000256" key="2">
    <source>
        <dbReference type="ARBA" id="ARBA00022692"/>
    </source>
</evidence>
<feature type="region of interest" description="Disordered" evidence="5">
    <location>
        <begin position="110"/>
        <end position="157"/>
    </location>
</feature>
<dbReference type="InterPro" id="IPR015399">
    <property type="entry name" value="DUF1977_DnaJ-like"/>
</dbReference>
<feature type="compositionally biased region" description="Basic and acidic residues" evidence="5">
    <location>
        <begin position="18"/>
        <end position="32"/>
    </location>
</feature>
<evidence type="ECO:0000256" key="5">
    <source>
        <dbReference type="SAM" id="MobiDB-lite"/>
    </source>
</evidence>
<dbReference type="Gene3D" id="1.10.287.110">
    <property type="entry name" value="DnaJ domain"/>
    <property type="match status" value="1"/>
</dbReference>
<evidence type="ECO:0000259" key="6">
    <source>
        <dbReference type="PROSITE" id="PS50076"/>
    </source>
</evidence>
<dbReference type="GO" id="GO:0005789">
    <property type="term" value="C:endoplasmic reticulum membrane"/>
    <property type="evidence" value="ECO:0007669"/>
    <property type="project" value="TreeGrafter"/>
</dbReference>
<keyword evidence="2" id="KW-0812">Transmembrane</keyword>
<dbReference type="PROSITE" id="PS50076">
    <property type="entry name" value="DNAJ_2"/>
    <property type="match status" value="1"/>
</dbReference>
<feature type="domain" description="J" evidence="6">
    <location>
        <begin position="49"/>
        <end position="116"/>
    </location>
</feature>
<accession>A0A8T9BK92</accession>
<evidence type="ECO:0000256" key="3">
    <source>
        <dbReference type="ARBA" id="ARBA00022989"/>
    </source>
</evidence>
<dbReference type="Pfam" id="PF00226">
    <property type="entry name" value="DnaJ"/>
    <property type="match status" value="1"/>
</dbReference>
<keyword evidence="8" id="KW-1185">Reference proteome</keyword>
<name>A0A8T9BK92_9HELO</name>
<feature type="compositionally biased region" description="Basic and acidic residues" evidence="5">
    <location>
        <begin position="110"/>
        <end position="121"/>
    </location>
</feature>
<feature type="compositionally biased region" description="Polar residues" evidence="5">
    <location>
        <begin position="1"/>
        <end position="12"/>
    </location>
</feature>
<dbReference type="InterPro" id="IPR051100">
    <property type="entry name" value="DnaJ_subfamily_B/C"/>
</dbReference>
<dbReference type="Proteomes" id="UP000469559">
    <property type="component" value="Unassembled WGS sequence"/>
</dbReference>
<organism evidence="7 8">
    <name type="scientific">Lachnellula arida</name>
    <dbReference type="NCBI Taxonomy" id="1316785"/>
    <lineage>
        <taxon>Eukaryota</taxon>
        <taxon>Fungi</taxon>
        <taxon>Dikarya</taxon>
        <taxon>Ascomycota</taxon>
        <taxon>Pezizomycotina</taxon>
        <taxon>Leotiomycetes</taxon>
        <taxon>Helotiales</taxon>
        <taxon>Lachnaceae</taxon>
        <taxon>Lachnellula</taxon>
    </lineage>
</organism>
<evidence type="ECO:0000256" key="4">
    <source>
        <dbReference type="ARBA" id="ARBA00023136"/>
    </source>
</evidence>
<dbReference type="SUPFAM" id="SSF46565">
    <property type="entry name" value="Chaperone J-domain"/>
    <property type="match status" value="1"/>
</dbReference>
<dbReference type="EMBL" id="QGMF01000066">
    <property type="protein sequence ID" value="TVY20185.1"/>
    <property type="molecule type" value="Genomic_DNA"/>
</dbReference>
<dbReference type="InterPro" id="IPR001623">
    <property type="entry name" value="DnaJ_domain"/>
</dbReference>
<dbReference type="Pfam" id="PF09320">
    <property type="entry name" value="DUF1977"/>
    <property type="match status" value="1"/>
</dbReference>
<gene>
    <name evidence="7" type="primary">pi041</name>
    <name evidence="7" type="ORF">LARI1_G001668</name>
</gene>
<protein>
    <submittedName>
        <fullName evidence="7">Putative J domain-containing protein</fullName>
    </submittedName>
</protein>
<dbReference type="OrthoDB" id="1507364at2759"/>
<evidence type="ECO:0000256" key="1">
    <source>
        <dbReference type="ARBA" id="ARBA00004167"/>
    </source>
</evidence>
<reference evidence="7 8" key="1">
    <citation type="submission" date="2018-05" db="EMBL/GenBank/DDBJ databases">
        <title>Whole genome sequencing for identification of molecular markers to develop diagnostic detection tools for the regulated plant pathogen Lachnellula willkommii.</title>
        <authorList>
            <person name="Giroux E."/>
            <person name="Bilodeau G."/>
        </authorList>
    </citation>
    <scope>NUCLEOTIDE SEQUENCE [LARGE SCALE GENOMIC DNA]</scope>
    <source>
        <strain evidence="7 8">CBS 203.66</strain>
    </source>
</reference>
<comment type="subcellular location">
    <subcellularLocation>
        <location evidence="1">Membrane</location>
        <topology evidence="1">Single-pass membrane protein</topology>
    </subcellularLocation>
</comment>
<dbReference type="PANTHER" id="PTHR43908">
    <property type="entry name" value="AT29763P-RELATED"/>
    <property type="match status" value="1"/>
</dbReference>
<feature type="region of interest" description="Disordered" evidence="5">
    <location>
        <begin position="1"/>
        <end position="32"/>
    </location>
</feature>
<sequence length="370" mass="40624">MPAATASGSDANPNGAAKSRDHNQGNQDRKYTIEQKTAVLRVRRCAPTAFYDILGLEDVKTTVTESEIKKAYRKQSLLTHPDKNGHEHADEAFKMVSRAFGVLGDKEKRTKFDRYGGDPDSRFGGGGGGAPPQSPFSGYAGRTSRARGEGSGGSMWEEEISPEEMFNRFFGGGGMGPFGGGGGGMFNDGPGFVFNMGGGPGIRVHQFGGRAPRRRPRDPNAPADPPPSLKDILKGLLPLLLVLVFPLISSIFSSSGSSGPSMRFDEAKPPHTMGRQTYQKKVPYWIDPVEVDGYTARQFSHLDQTAEIQYVQQLKVYCEEEVASRNRLVQDAQGWFVQDTHKMNTARNMEMQNCRKLEELGVHTPLRNSY</sequence>
<dbReference type="FunFam" id="1.10.287.110:FF:000069">
    <property type="entry name" value="ER associated DnaJ chaperone"/>
    <property type="match status" value="1"/>
</dbReference>
<evidence type="ECO:0000313" key="7">
    <source>
        <dbReference type="EMBL" id="TVY20185.1"/>
    </source>
</evidence>
<dbReference type="InterPro" id="IPR036869">
    <property type="entry name" value="J_dom_sf"/>
</dbReference>
<keyword evidence="4" id="KW-0472">Membrane</keyword>
<dbReference type="GO" id="GO:0030544">
    <property type="term" value="F:Hsp70 protein binding"/>
    <property type="evidence" value="ECO:0007669"/>
    <property type="project" value="TreeGrafter"/>
</dbReference>
<proteinExistence type="predicted"/>
<dbReference type="PANTHER" id="PTHR43908:SF3">
    <property type="entry name" value="AT29763P-RELATED"/>
    <property type="match status" value="1"/>
</dbReference>
<dbReference type="CDD" id="cd06257">
    <property type="entry name" value="DnaJ"/>
    <property type="match status" value="1"/>
</dbReference>
<keyword evidence="3" id="KW-1133">Transmembrane helix</keyword>